<dbReference type="Pfam" id="PF09411">
    <property type="entry name" value="PagL"/>
    <property type="match status" value="1"/>
</dbReference>
<protein>
    <submittedName>
        <fullName evidence="1">Acyloxyacyl hydrolase</fullName>
    </submittedName>
</protein>
<evidence type="ECO:0000313" key="1">
    <source>
        <dbReference type="EMBL" id="MFC4269430.1"/>
    </source>
</evidence>
<keyword evidence="2" id="KW-1185">Reference proteome</keyword>
<accession>A0ABV8RAI6</accession>
<dbReference type="EMBL" id="JBHSCY010000002">
    <property type="protein sequence ID" value="MFC4269430.1"/>
    <property type="molecule type" value="Genomic_DNA"/>
</dbReference>
<dbReference type="GO" id="GO:0016787">
    <property type="term" value="F:hydrolase activity"/>
    <property type="evidence" value="ECO:0007669"/>
    <property type="project" value="UniProtKB-KW"/>
</dbReference>
<reference evidence="2" key="1">
    <citation type="journal article" date="2019" name="Int. J. Syst. Evol. Microbiol.">
        <title>The Global Catalogue of Microorganisms (GCM) 10K type strain sequencing project: providing services to taxonomists for standard genome sequencing and annotation.</title>
        <authorList>
            <consortium name="The Broad Institute Genomics Platform"/>
            <consortium name="The Broad Institute Genome Sequencing Center for Infectious Disease"/>
            <person name="Wu L."/>
            <person name="Ma J."/>
        </authorList>
    </citation>
    <scope>NUCLEOTIDE SEQUENCE [LARGE SCALE GENOMIC DNA]</scope>
    <source>
        <strain evidence="2">CECT 8655</strain>
    </source>
</reference>
<dbReference type="RefSeq" id="WP_377410523.1">
    <property type="nucleotide sequence ID" value="NZ_JBHSCY010000002.1"/>
</dbReference>
<proteinExistence type="predicted"/>
<gene>
    <name evidence="1" type="ORF">ACFOWD_10975</name>
</gene>
<sequence length="212" mass="25062">MIKKAILFFTFFFVTYCYNQNKKDWSLNPKKIGVLYNYGSEDNFLFDDKDYTYSTNTLKLQAFYNLGTWRNFDFELIVQPQVQFLQHQLLNEFYVTPDQENYREKIAEFIQPKNMNLYGIEFGFAGKKELFKKLDLQASISLGFSYIDTRTERLAKGFTFIENFSLGFSYQIFKESFLYIGSNFGHVSNLNFQKPNDGYNILGIEIGYSFNI</sequence>
<organism evidence="1 2">
    <name type="scientific">Polaribacter marinivivus</name>
    <dbReference type="NCBI Taxonomy" id="1524260"/>
    <lineage>
        <taxon>Bacteria</taxon>
        <taxon>Pseudomonadati</taxon>
        <taxon>Bacteroidota</taxon>
        <taxon>Flavobacteriia</taxon>
        <taxon>Flavobacteriales</taxon>
        <taxon>Flavobacteriaceae</taxon>
    </lineage>
</organism>
<name>A0ABV8RAI6_9FLAO</name>
<dbReference type="InterPro" id="IPR018550">
    <property type="entry name" value="Lipid-A_deacylase-rel"/>
</dbReference>
<dbReference type="Proteomes" id="UP001595826">
    <property type="component" value="Unassembled WGS sequence"/>
</dbReference>
<evidence type="ECO:0000313" key="2">
    <source>
        <dbReference type="Proteomes" id="UP001595826"/>
    </source>
</evidence>
<comment type="caution">
    <text evidence="1">The sequence shown here is derived from an EMBL/GenBank/DDBJ whole genome shotgun (WGS) entry which is preliminary data.</text>
</comment>
<keyword evidence="1" id="KW-0378">Hydrolase</keyword>
<dbReference type="Gene3D" id="2.40.160.20">
    <property type="match status" value="1"/>
</dbReference>